<keyword evidence="2 3" id="KW-0064">Aspartyl protease</keyword>
<dbReference type="OrthoDB" id="15189at2759"/>
<dbReference type="PROSITE" id="PS00141">
    <property type="entry name" value="ASP_PROTEASE"/>
    <property type="match status" value="1"/>
</dbReference>
<comment type="similarity">
    <text evidence="1 3">Belongs to the peptidase A1 family.</text>
</comment>
<gene>
    <name evidence="7" type="ORF">EVG20_g5277</name>
</gene>
<dbReference type="PRINTS" id="PR00792">
    <property type="entry name" value="PEPSIN"/>
</dbReference>
<dbReference type="InterPro" id="IPR001461">
    <property type="entry name" value="Aspartic_peptidase_A1"/>
</dbReference>
<dbReference type="AlphaFoldDB" id="A0A4Y9YVW4"/>
<dbReference type="Pfam" id="PF00026">
    <property type="entry name" value="Asp"/>
    <property type="match status" value="1"/>
</dbReference>
<name>A0A4Y9YVW4_9AGAM</name>
<dbReference type="InterPro" id="IPR021109">
    <property type="entry name" value="Peptidase_aspartic_dom_sf"/>
</dbReference>
<dbReference type="Gene3D" id="2.40.70.10">
    <property type="entry name" value="Acid Proteases"/>
    <property type="match status" value="2"/>
</dbReference>
<protein>
    <recommendedName>
        <fullName evidence="6">Peptidase A1 domain-containing protein</fullName>
    </recommendedName>
</protein>
<dbReference type="InterPro" id="IPR034164">
    <property type="entry name" value="Pepsin-like_dom"/>
</dbReference>
<evidence type="ECO:0000256" key="5">
    <source>
        <dbReference type="SAM" id="Phobius"/>
    </source>
</evidence>
<keyword evidence="5" id="KW-1133">Transmembrane helix</keyword>
<feature type="region of interest" description="Disordered" evidence="4">
    <location>
        <begin position="564"/>
        <end position="590"/>
    </location>
</feature>
<evidence type="ECO:0000313" key="7">
    <source>
        <dbReference type="EMBL" id="TFY65813.1"/>
    </source>
</evidence>
<feature type="transmembrane region" description="Helical" evidence="5">
    <location>
        <begin position="600"/>
        <end position="623"/>
    </location>
</feature>
<dbReference type="CDD" id="cd05471">
    <property type="entry name" value="pepsin_like"/>
    <property type="match status" value="1"/>
</dbReference>
<feature type="compositionally biased region" description="Polar residues" evidence="4">
    <location>
        <begin position="564"/>
        <end position="579"/>
    </location>
</feature>
<dbReference type="GO" id="GO:0004190">
    <property type="term" value="F:aspartic-type endopeptidase activity"/>
    <property type="evidence" value="ECO:0007669"/>
    <property type="project" value="UniProtKB-KW"/>
</dbReference>
<dbReference type="Proteomes" id="UP000298327">
    <property type="component" value="Unassembled WGS sequence"/>
</dbReference>
<sequence>MCTINALGIEAVQSGRALYPFFVCPRLLASASSRDFACILASQKLQYIPLLASEETENRPSGQESARARNVTVRRGCSEIRGTATWLVAASNAFRLPRQPPPTCCTPLSFPFIPSFTHPFLCQRRPTAPSWQASRPLSLLALPAGPMLSLVPLSLLLLLDIHSAFAVRVPVQGFPTTTLDTRSQALHRRAQVAGIPIRNSQNVQYIGNITLGGSPFPVVLDTGSSDLWVAGNVPNTQDAGKTIQLSYAIGQAKGNINYASLGFDNFTVDKQAYVLVTDTSTFSTNIQAQGYSGLIGLGPNSGSVIYQKVDDHSADNPLFRIFGEDKTSQNYISVLLDRQGDPTESYTGQFTISELVPGFENITSQPKLTIKDVPTLTDADQHWAVLTDEYGVIGPDGEIIQIDSIVPRVPAKKLVAVLDSGFSFPQVPREMSDAIYGRVQGAVYNTKMEIWTIPCDQELNITFIFGGVKFPIHPLDMALPGFDVGTNMCVGTFQPITSAFSLLGEYDMIMGMSFLRNAYALIDFGNFVPGTEDTSDPFVQMLPLTDLTSAHSDFVQARLNGQDTTGSASKTLLPASQESHSPETAAEKKQHDEGAILRKWPYILIGCLAFVIILFGLCIWGCCTRRRRNRLKHEEALAGAGVKGGNPYHTLGDSVAGDVDAEPQPGPCAAPS</sequence>
<feature type="non-terminal residue" evidence="7">
    <location>
        <position position="672"/>
    </location>
</feature>
<keyword evidence="3" id="KW-0645">Protease</keyword>
<feature type="region of interest" description="Disordered" evidence="4">
    <location>
        <begin position="651"/>
        <end position="672"/>
    </location>
</feature>
<evidence type="ECO:0000313" key="8">
    <source>
        <dbReference type="Proteomes" id="UP000298327"/>
    </source>
</evidence>
<evidence type="ECO:0000256" key="3">
    <source>
        <dbReference type="RuleBase" id="RU000454"/>
    </source>
</evidence>
<keyword evidence="5" id="KW-0812">Transmembrane</keyword>
<dbReference type="PANTHER" id="PTHR47966:SF51">
    <property type="entry name" value="BETA-SITE APP-CLEAVING ENZYME, ISOFORM A-RELATED"/>
    <property type="match status" value="1"/>
</dbReference>
<dbReference type="EMBL" id="SEOQ01000305">
    <property type="protein sequence ID" value="TFY65813.1"/>
    <property type="molecule type" value="Genomic_DNA"/>
</dbReference>
<organism evidence="7 8">
    <name type="scientific">Dentipellis fragilis</name>
    <dbReference type="NCBI Taxonomy" id="205917"/>
    <lineage>
        <taxon>Eukaryota</taxon>
        <taxon>Fungi</taxon>
        <taxon>Dikarya</taxon>
        <taxon>Basidiomycota</taxon>
        <taxon>Agaricomycotina</taxon>
        <taxon>Agaricomycetes</taxon>
        <taxon>Russulales</taxon>
        <taxon>Hericiaceae</taxon>
        <taxon>Dentipellis</taxon>
    </lineage>
</organism>
<dbReference type="PANTHER" id="PTHR47966">
    <property type="entry name" value="BETA-SITE APP-CLEAVING ENZYME, ISOFORM A-RELATED"/>
    <property type="match status" value="1"/>
</dbReference>
<accession>A0A4Y9YVW4</accession>
<dbReference type="InterPro" id="IPR033121">
    <property type="entry name" value="PEPTIDASE_A1"/>
</dbReference>
<proteinExistence type="inferred from homology"/>
<evidence type="ECO:0000259" key="6">
    <source>
        <dbReference type="PROSITE" id="PS51767"/>
    </source>
</evidence>
<dbReference type="InterPro" id="IPR001969">
    <property type="entry name" value="Aspartic_peptidase_AS"/>
</dbReference>
<feature type="domain" description="Peptidase A1" evidence="6">
    <location>
        <begin position="205"/>
        <end position="532"/>
    </location>
</feature>
<dbReference type="PROSITE" id="PS51767">
    <property type="entry name" value="PEPTIDASE_A1"/>
    <property type="match status" value="1"/>
</dbReference>
<evidence type="ECO:0000256" key="1">
    <source>
        <dbReference type="ARBA" id="ARBA00007447"/>
    </source>
</evidence>
<dbReference type="SUPFAM" id="SSF50630">
    <property type="entry name" value="Acid proteases"/>
    <property type="match status" value="1"/>
</dbReference>
<dbReference type="GO" id="GO:0006508">
    <property type="term" value="P:proteolysis"/>
    <property type="evidence" value="ECO:0007669"/>
    <property type="project" value="UniProtKB-KW"/>
</dbReference>
<reference evidence="7 8" key="1">
    <citation type="submission" date="2019-02" db="EMBL/GenBank/DDBJ databases">
        <title>Genome sequencing of the rare red list fungi Dentipellis fragilis.</title>
        <authorList>
            <person name="Buettner E."/>
            <person name="Kellner H."/>
        </authorList>
    </citation>
    <scope>NUCLEOTIDE SEQUENCE [LARGE SCALE GENOMIC DNA]</scope>
    <source>
        <strain evidence="7 8">DSM 105465</strain>
    </source>
</reference>
<evidence type="ECO:0000256" key="2">
    <source>
        <dbReference type="ARBA" id="ARBA00022750"/>
    </source>
</evidence>
<evidence type="ECO:0000256" key="4">
    <source>
        <dbReference type="SAM" id="MobiDB-lite"/>
    </source>
</evidence>
<keyword evidence="5" id="KW-0472">Membrane</keyword>
<keyword evidence="3" id="KW-0378">Hydrolase</keyword>
<keyword evidence="8" id="KW-1185">Reference proteome</keyword>
<comment type="caution">
    <text evidence="7">The sequence shown here is derived from an EMBL/GenBank/DDBJ whole genome shotgun (WGS) entry which is preliminary data.</text>
</comment>